<proteinExistence type="predicted"/>
<protein>
    <submittedName>
        <fullName evidence="1">Uncharacterized protein</fullName>
    </submittedName>
</protein>
<name>A0A383EQI1_9ZZZZ</name>
<evidence type="ECO:0000313" key="1">
    <source>
        <dbReference type="EMBL" id="SVE58723.1"/>
    </source>
</evidence>
<reference evidence="1" key="1">
    <citation type="submission" date="2018-05" db="EMBL/GenBank/DDBJ databases">
        <authorList>
            <person name="Lanie J.A."/>
            <person name="Ng W.-L."/>
            <person name="Kazmierczak K.M."/>
            <person name="Andrzejewski T.M."/>
            <person name="Davidsen T.M."/>
            <person name="Wayne K.J."/>
            <person name="Tettelin H."/>
            <person name="Glass J.I."/>
            <person name="Rusch D."/>
            <person name="Podicherti R."/>
            <person name="Tsui H.-C.T."/>
            <person name="Winkler M.E."/>
        </authorList>
    </citation>
    <scope>NUCLEOTIDE SEQUENCE</scope>
</reference>
<dbReference type="EMBL" id="UINC01227718">
    <property type="protein sequence ID" value="SVE58723.1"/>
    <property type="molecule type" value="Genomic_DNA"/>
</dbReference>
<organism evidence="1">
    <name type="scientific">marine metagenome</name>
    <dbReference type="NCBI Taxonomy" id="408172"/>
    <lineage>
        <taxon>unclassified sequences</taxon>
        <taxon>metagenomes</taxon>
        <taxon>ecological metagenomes</taxon>
    </lineage>
</organism>
<gene>
    <name evidence="1" type="ORF">METZ01_LOCUS511577</name>
</gene>
<sequence>MSFILLFIYLFFGEVSATNEEPNDGKSALLEILMIDSDVKVNEELFLLLLGKLDSLGIEEDELSDGYEFIAGYQGFQNYLNDNADRLVKIIDENINTSNNNDQGDTIKDEFDIDEFWWKETDNDSLVSETEINDGVSEKNNMTQGIDTYIIGSYMSTPLIYSLTTCYYDKSSIRINGITVTTPFRMEKFGGANYFLI</sequence>
<accession>A0A383EQI1</accession>
<dbReference type="AlphaFoldDB" id="A0A383EQI1"/>